<keyword evidence="5 6" id="KW-0408">Iron</keyword>
<dbReference type="InterPro" id="IPR050597">
    <property type="entry name" value="Cytochrome_c_Oxidase_Subunit"/>
</dbReference>
<dbReference type="GO" id="GO:0020037">
    <property type="term" value="F:heme binding"/>
    <property type="evidence" value="ECO:0007669"/>
    <property type="project" value="InterPro"/>
</dbReference>
<evidence type="ECO:0000313" key="9">
    <source>
        <dbReference type="EMBL" id="MBB1162834.1"/>
    </source>
</evidence>
<keyword evidence="7" id="KW-0732">Signal</keyword>
<dbReference type="PANTHER" id="PTHR33751:SF9">
    <property type="entry name" value="CYTOCHROME C4"/>
    <property type="match status" value="1"/>
</dbReference>
<feature type="chain" id="PRO_5032837221" evidence="7">
    <location>
        <begin position="28"/>
        <end position="109"/>
    </location>
</feature>
<keyword evidence="10" id="KW-1185">Reference proteome</keyword>
<keyword evidence="2 6" id="KW-0349">Heme</keyword>
<dbReference type="Proteomes" id="UP000586093">
    <property type="component" value="Unassembled WGS sequence"/>
</dbReference>
<dbReference type="Gene3D" id="1.10.760.10">
    <property type="entry name" value="Cytochrome c-like domain"/>
    <property type="match status" value="1"/>
</dbReference>
<evidence type="ECO:0000313" key="10">
    <source>
        <dbReference type="Proteomes" id="UP000586093"/>
    </source>
</evidence>
<dbReference type="GO" id="GO:0009055">
    <property type="term" value="F:electron transfer activity"/>
    <property type="evidence" value="ECO:0007669"/>
    <property type="project" value="InterPro"/>
</dbReference>
<dbReference type="SUPFAM" id="SSF46626">
    <property type="entry name" value="Cytochrome c"/>
    <property type="match status" value="1"/>
</dbReference>
<dbReference type="Pfam" id="PF00034">
    <property type="entry name" value="Cytochrom_C"/>
    <property type="match status" value="1"/>
</dbReference>
<dbReference type="EMBL" id="JACIVI010000005">
    <property type="protein sequence ID" value="MBB1162834.1"/>
    <property type="molecule type" value="Genomic_DNA"/>
</dbReference>
<evidence type="ECO:0000256" key="4">
    <source>
        <dbReference type="ARBA" id="ARBA00022982"/>
    </source>
</evidence>
<protein>
    <submittedName>
        <fullName evidence="9">C-type cytochrome</fullName>
    </submittedName>
</protein>
<evidence type="ECO:0000256" key="1">
    <source>
        <dbReference type="ARBA" id="ARBA00022448"/>
    </source>
</evidence>
<evidence type="ECO:0000256" key="6">
    <source>
        <dbReference type="PROSITE-ProRule" id="PRU00433"/>
    </source>
</evidence>
<evidence type="ECO:0000256" key="3">
    <source>
        <dbReference type="ARBA" id="ARBA00022723"/>
    </source>
</evidence>
<proteinExistence type="predicted"/>
<evidence type="ECO:0000256" key="2">
    <source>
        <dbReference type="ARBA" id="ARBA00022617"/>
    </source>
</evidence>
<name>A0A839HVZ8_9BURK</name>
<keyword evidence="1" id="KW-0813">Transport</keyword>
<reference evidence="9 10" key="1">
    <citation type="submission" date="2020-08" db="EMBL/GenBank/DDBJ databases">
        <title>Aquariorum lacteus gen. nov., sp. nov., a new member of the family Comamonadaceae, isolated from freshwater aquarium.</title>
        <authorList>
            <person name="Chun S.-J."/>
        </authorList>
    </citation>
    <scope>NUCLEOTIDE SEQUENCE [LARGE SCALE GENOMIC DNA]</scope>
    <source>
        <strain evidence="9 10">SJAQ100</strain>
    </source>
</reference>
<dbReference type="RefSeq" id="WP_182665168.1">
    <property type="nucleotide sequence ID" value="NZ_JACIVI010000005.1"/>
</dbReference>
<gene>
    <name evidence="9" type="ORF">H4F90_12685</name>
</gene>
<dbReference type="InterPro" id="IPR009056">
    <property type="entry name" value="Cyt_c-like_dom"/>
</dbReference>
<dbReference type="PANTHER" id="PTHR33751">
    <property type="entry name" value="CBB3-TYPE CYTOCHROME C OXIDASE SUBUNIT FIXP"/>
    <property type="match status" value="1"/>
</dbReference>
<sequence length="109" mass="11222">MSFPFTAHALGVALLLAGIAGSASAQAQPDRAARLWAASCAACHGTDGRGSGAIPPLAGREAETLLNALLEFKGGKRPQATVMHQHAKGYSDEQLKRLAAFFAALPAQP</sequence>
<dbReference type="PROSITE" id="PS51007">
    <property type="entry name" value="CYTC"/>
    <property type="match status" value="1"/>
</dbReference>
<feature type="domain" description="Cytochrome c" evidence="8">
    <location>
        <begin position="27"/>
        <end position="106"/>
    </location>
</feature>
<keyword evidence="4" id="KW-0249">Electron transport</keyword>
<comment type="caution">
    <text evidence="9">The sequence shown here is derived from an EMBL/GenBank/DDBJ whole genome shotgun (WGS) entry which is preliminary data.</text>
</comment>
<dbReference type="GO" id="GO:0046872">
    <property type="term" value="F:metal ion binding"/>
    <property type="evidence" value="ECO:0007669"/>
    <property type="project" value="UniProtKB-KW"/>
</dbReference>
<evidence type="ECO:0000259" key="8">
    <source>
        <dbReference type="PROSITE" id="PS51007"/>
    </source>
</evidence>
<keyword evidence="3 6" id="KW-0479">Metal-binding</keyword>
<organism evidence="9 10">
    <name type="scientific">Aquariibacter albus</name>
    <dbReference type="NCBI Taxonomy" id="2759899"/>
    <lineage>
        <taxon>Bacteria</taxon>
        <taxon>Pseudomonadati</taxon>
        <taxon>Pseudomonadota</taxon>
        <taxon>Betaproteobacteria</taxon>
        <taxon>Burkholderiales</taxon>
        <taxon>Sphaerotilaceae</taxon>
        <taxon>Aquariibacter</taxon>
    </lineage>
</organism>
<dbReference type="AlphaFoldDB" id="A0A839HVZ8"/>
<dbReference type="InterPro" id="IPR036909">
    <property type="entry name" value="Cyt_c-like_dom_sf"/>
</dbReference>
<feature type="signal peptide" evidence="7">
    <location>
        <begin position="1"/>
        <end position="27"/>
    </location>
</feature>
<accession>A0A839HVZ8</accession>
<evidence type="ECO:0000256" key="5">
    <source>
        <dbReference type="ARBA" id="ARBA00023004"/>
    </source>
</evidence>
<evidence type="ECO:0000256" key="7">
    <source>
        <dbReference type="SAM" id="SignalP"/>
    </source>
</evidence>